<dbReference type="Proteomes" id="UP000532440">
    <property type="component" value="Unassembled WGS sequence"/>
</dbReference>
<dbReference type="SUPFAM" id="SSF51735">
    <property type="entry name" value="NAD(P)-binding Rossmann-fold domains"/>
    <property type="match status" value="1"/>
</dbReference>
<dbReference type="PRINTS" id="PR00080">
    <property type="entry name" value="SDRFAMILY"/>
</dbReference>
<sequence length="249" mass="25534">MISFSGKTVVITGAAGGIGAATARLMHSHGACLVLADAQAAPLEALRDTLCGSPGGDTARLHCVTVDVADEASCSAMAQAASDRFGGIDHLVHAAGVFPEVPIERMTLDQWQQLMRVNSDGTFLACRAVLPHLRDDSSIVTIASIAASRGSAVNAHYCASKGAVLSFTRSLALALAPRTRVNTVSPGIIATGMTEALRETRGARLLASTPMGRFGTGDDVAGAIAFLCSPLAGFVTGENLQVNGGILFD</sequence>
<dbReference type="PROSITE" id="PS00061">
    <property type="entry name" value="ADH_SHORT"/>
    <property type="match status" value="1"/>
</dbReference>
<comment type="similarity">
    <text evidence="1">Belongs to the short-chain dehydrogenases/reductases (SDR) family.</text>
</comment>
<dbReference type="EMBL" id="JACHGB010000004">
    <property type="protein sequence ID" value="MBB5271969.1"/>
    <property type="molecule type" value="Genomic_DNA"/>
</dbReference>
<evidence type="ECO:0000259" key="2">
    <source>
        <dbReference type="SMART" id="SM00822"/>
    </source>
</evidence>
<proteinExistence type="inferred from homology"/>
<dbReference type="PANTHER" id="PTHR42760:SF40">
    <property type="entry name" value="3-OXOACYL-[ACYL-CARRIER-PROTEIN] REDUCTASE, CHLOROPLASTIC"/>
    <property type="match status" value="1"/>
</dbReference>
<dbReference type="CDD" id="cd05233">
    <property type="entry name" value="SDR_c"/>
    <property type="match status" value="1"/>
</dbReference>
<protein>
    <submittedName>
        <fullName evidence="3">3-oxoacyl-[acyl-carrier protein] reductase</fullName>
        <ecNumber evidence="3">1.1.1.100</ecNumber>
    </submittedName>
</protein>
<evidence type="ECO:0000313" key="4">
    <source>
        <dbReference type="Proteomes" id="UP000532440"/>
    </source>
</evidence>
<dbReference type="PANTHER" id="PTHR42760">
    <property type="entry name" value="SHORT-CHAIN DEHYDROGENASES/REDUCTASES FAMILY MEMBER"/>
    <property type="match status" value="1"/>
</dbReference>
<dbReference type="EC" id="1.1.1.100" evidence="3"/>
<dbReference type="SMART" id="SM00822">
    <property type="entry name" value="PKS_KR"/>
    <property type="match status" value="1"/>
</dbReference>
<reference evidence="3 4" key="1">
    <citation type="submission" date="2020-08" db="EMBL/GenBank/DDBJ databases">
        <title>Genomic Encyclopedia of Type Strains, Phase IV (KMG-IV): sequencing the most valuable type-strain genomes for metagenomic binning, comparative biology and taxonomic classification.</title>
        <authorList>
            <person name="Goeker M."/>
        </authorList>
    </citation>
    <scope>NUCLEOTIDE SEQUENCE [LARGE SCALE GENOMIC DNA]</scope>
    <source>
        <strain evidence="3 4">DSM 29781</strain>
    </source>
</reference>
<dbReference type="InterPro" id="IPR020904">
    <property type="entry name" value="Sc_DH/Rdtase_CS"/>
</dbReference>
<comment type="caution">
    <text evidence="3">The sequence shown here is derived from an EMBL/GenBank/DDBJ whole genome shotgun (WGS) entry which is preliminary data.</text>
</comment>
<dbReference type="Gene3D" id="3.40.50.720">
    <property type="entry name" value="NAD(P)-binding Rossmann-like Domain"/>
    <property type="match status" value="1"/>
</dbReference>
<dbReference type="Pfam" id="PF13561">
    <property type="entry name" value="adh_short_C2"/>
    <property type="match status" value="1"/>
</dbReference>
<dbReference type="AlphaFoldDB" id="A0A7W8HH44"/>
<dbReference type="FunFam" id="3.40.50.720:FF:000084">
    <property type="entry name" value="Short-chain dehydrogenase reductase"/>
    <property type="match status" value="1"/>
</dbReference>
<dbReference type="GO" id="GO:0030497">
    <property type="term" value="P:fatty acid elongation"/>
    <property type="evidence" value="ECO:0007669"/>
    <property type="project" value="TreeGrafter"/>
</dbReference>
<feature type="domain" description="Ketoreductase" evidence="2">
    <location>
        <begin position="7"/>
        <end position="192"/>
    </location>
</feature>
<dbReference type="InterPro" id="IPR002347">
    <property type="entry name" value="SDR_fam"/>
</dbReference>
<dbReference type="GO" id="GO:0004316">
    <property type="term" value="F:3-oxoacyl-[acyl-carrier-protein] reductase (NADPH) activity"/>
    <property type="evidence" value="ECO:0007669"/>
    <property type="project" value="UniProtKB-EC"/>
</dbReference>
<organism evidence="3 4">
    <name type="scientific">Quisquiliibacterium transsilvanicum</name>
    <dbReference type="NCBI Taxonomy" id="1549638"/>
    <lineage>
        <taxon>Bacteria</taxon>
        <taxon>Pseudomonadati</taxon>
        <taxon>Pseudomonadota</taxon>
        <taxon>Betaproteobacteria</taxon>
        <taxon>Burkholderiales</taxon>
        <taxon>Burkholderiaceae</taxon>
        <taxon>Quisquiliibacterium</taxon>
    </lineage>
</organism>
<keyword evidence="4" id="KW-1185">Reference proteome</keyword>
<dbReference type="RefSeq" id="WP_183966929.1">
    <property type="nucleotide sequence ID" value="NZ_BAABEW010000023.1"/>
</dbReference>
<dbReference type="InterPro" id="IPR057326">
    <property type="entry name" value="KR_dom"/>
</dbReference>
<keyword evidence="3" id="KW-0560">Oxidoreductase</keyword>
<accession>A0A7W8HH44</accession>
<evidence type="ECO:0000256" key="1">
    <source>
        <dbReference type="ARBA" id="ARBA00006484"/>
    </source>
</evidence>
<dbReference type="PRINTS" id="PR00081">
    <property type="entry name" value="GDHRDH"/>
</dbReference>
<name>A0A7W8HH44_9BURK</name>
<gene>
    <name evidence="3" type="ORF">HNQ70_001983</name>
</gene>
<dbReference type="InterPro" id="IPR036291">
    <property type="entry name" value="NAD(P)-bd_dom_sf"/>
</dbReference>
<evidence type="ECO:0000313" key="3">
    <source>
        <dbReference type="EMBL" id="MBB5271969.1"/>
    </source>
</evidence>